<evidence type="ECO:0000313" key="1">
    <source>
        <dbReference type="EMBL" id="OTP79063.1"/>
    </source>
</evidence>
<dbReference type="Proteomes" id="UP000194546">
    <property type="component" value="Unassembled WGS sequence"/>
</dbReference>
<sequence>MTRTSSSYLINIRQPYLIIEAHDNPMIAGLRRSPTATEILSNVKRARI</sequence>
<name>A0A242N642_CABSO</name>
<protein>
    <submittedName>
        <fullName evidence="1">Uncharacterized protein</fullName>
    </submittedName>
</protein>
<organism evidence="1 2">
    <name type="scientific">Caballeronia sordidicola</name>
    <name type="common">Burkholderia sordidicola</name>
    <dbReference type="NCBI Taxonomy" id="196367"/>
    <lineage>
        <taxon>Bacteria</taxon>
        <taxon>Pseudomonadati</taxon>
        <taxon>Pseudomonadota</taxon>
        <taxon>Betaproteobacteria</taxon>
        <taxon>Burkholderiales</taxon>
        <taxon>Burkholderiaceae</taxon>
        <taxon>Caballeronia</taxon>
    </lineage>
</organism>
<reference evidence="1 2" key="1">
    <citation type="submission" date="2017-03" db="EMBL/GenBank/DDBJ databases">
        <title>Genome analysis of strain PAMC 26510.</title>
        <authorList>
            <person name="Oh H.-M."/>
            <person name="Yang J.-A."/>
        </authorList>
    </citation>
    <scope>NUCLEOTIDE SEQUENCE [LARGE SCALE GENOMIC DNA]</scope>
    <source>
        <strain evidence="1 2">PAMC 26510</strain>
    </source>
</reference>
<dbReference type="AlphaFoldDB" id="A0A242N642"/>
<proteinExistence type="predicted"/>
<comment type="caution">
    <text evidence="1">The sequence shown here is derived from an EMBL/GenBank/DDBJ whole genome shotgun (WGS) entry which is preliminary data.</text>
</comment>
<accession>A0A242N642</accession>
<dbReference type="EMBL" id="NBTY01000034">
    <property type="protein sequence ID" value="OTP79063.1"/>
    <property type="molecule type" value="Genomic_DNA"/>
</dbReference>
<gene>
    <name evidence="1" type="ORF">PAMC26510_06275</name>
</gene>
<evidence type="ECO:0000313" key="2">
    <source>
        <dbReference type="Proteomes" id="UP000194546"/>
    </source>
</evidence>